<keyword evidence="1" id="KW-0812">Transmembrane</keyword>
<keyword evidence="3" id="KW-1185">Reference proteome</keyword>
<dbReference type="HOGENOM" id="CLU_105911_0_0_1"/>
<keyword evidence="1" id="KW-1133">Transmembrane helix</keyword>
<sequence length="139" mass="15600">MSSPVTWYRITNVAVALGFAVAKYTMHGGKISTVDFAGGVSTGVVLYVLGWWEKAPRLQWYFEPDWQAQLAKLKGLIPKLVSIYVREIICVLLLIFQIPVILMLAGIRLYQGESNILRTLIYAGIGVLFVFPSVWTLLH</sequence>
<proteinExistence type="predicted"/>
<keyword evidence="1" id="KW-0472">Membrane</keyword>
<organism evidence="2 3">
    <name type="scientific">Amanita muscaria (strain Koide BX008)</name>
    <dbReference type="NCBI Taxonomy" id="946122"/>
    <lineage>
        <taxon>Eukaryota</taxon>
        <taxon>Fungi</taxon>
        <taxon>Dikarya</taxon>
        <taxon>Basidiomycota</taxon>
        <taxon>Agaricomycotina</taxon>
        <taxon>Agaricomycetes</taxon>
        <taxon>Agaricomycetidae</taxon>
        <taxon>Agaricales</taxon>
        <taxon>Pluteineae</taxon>
        <taxon>Amanitaceae</taxon>
        <taxon>Amanita</taxon>
    </lineage>
</organism>
<feature type="transmembrane region" description="Helical" evidence="1">
    <location>
        <begin position="119"/>
        <end position="138"/>
    </location>
</feature>
<dbReference type="EMBL" id="KN818235">
    <property type="protein sequence ID" value="KIL66644.1"/>
    <property type="molecule type" value="Genomic_DNA"/>
</dbReference>
<feature type="transmembrane region" description="Helical" evidence="1">
    <location>
        <begin position="83"/>
        <end position="107"/>
    </location>
</feature>
<feature type="transmembrane region" description="Helical" evidence="1">
    <location>
        <begin position="6"/>
        <end position="22"/>
    </location>
</feature>
<evidence type="ECO:0000313" key="3">
    <source>
        <dbReference type="Proteomes" id="UP000054549"/>
    </source>
</evidence>
<dbReference type="InParanoid" id="A0A0C2TI55"/>
<protein>
    <submittedName>
        <fullName evidence="2">Uncharacterized protein</fullName>
    </submittedName>
</protein>
<gene>
    <name evidence="2" type="ORF">M378DRAFT_160655</name>
</gene>
<name>A0A0C2TI55_AMAMK</name>
<dbReference type="Proteomes" id="UP000054549">
    <property type="component" value="Unassembled WGS sequence"/>
</dbReference>
<reference evidence="2 3" key="1">
    <citation type="submission" date="2014-04" db="EMBL/GenBank/DDBJ databases">
        <title>Evolutionary Origins and Diversification of the Mycorrhizal Mutualists.</title>
        <authorList>
            <consortium name="DOE Joint Genome Institute"/>
            <consortium name="Mycorrhizal Genomics Consortium"/>
            <person name="Kohler A."/>
            <person name="Kuo A."/>
            <person name="Nagy L.G."/>
            <person name="Floudas D."/>
            <person name="Copeland A."/>
            <person name="Barry K.W."/>
            <person name="Cichocki N."/>
            <person name="Veneault-Fourrey C."/>
            <person name="LaButti K."/>
            <person name="Lindquist E.A."/>
            <person name="Lipzen A."/>
            <person name="Lundell T."/>
            <person name="Morin E."/>
            <person name="Murat C."/>
            <person name="Riley R."/>
            <person name="Ohm R."/>
            <person name="Sun H."/>
            <person name="Tunlid A."/>
            <person name="Henrissat B."/>
            <person name="Grigoriev I.V."/>
            <person name="Hibbett D.S."/>
            <person name="Martin F."/>
        </authorList>
    </citation>
    <scope>NUCLEOTIDE SEQUENCE [LARGE SCALE GENOMIC DNA]</scope>
    <source>
        <strain evidence="2 3">Koide BX008</strain>
    </source>
</reference>
<evidence type="ECO:0000256" key="1">
    <source>
        <dbReference type="SAM" id="Phobius"/>
    </source>
</evidence>
<dbReference type="AlphaFoldDB" id="A0A0C2TI55"/>
<evidence type="ECO:0000313" key="2">
    <source>
        <dbReference type="EMBL" id="KIL66644.1"/>
    </source>
</evidence>
<accession>A0A0C2TI55</accession>
<feature type="transmembrane region" description="Helical" evidence="1">
    <location>
        <begin position="34"/>
        <end position="52"/>
    </location>
</feature>